<evidence type="ECO:0000256" key="5">
    <source>
        <dbReference type="ARBA" id="ARBA00022989"/>
    </source>
</evidence>
<keyword evidence="4 7" id="KW-0812">Transmembrane</keyword>
<feature type="transmembrane region" description="Helical" evidence="7">
    <location>
        <begin position="382"/>
        <end position="404"/>
    </location>
</feature>
<evidence type="ECO:0000256" key="7">
    <source>
        <dbReference type="SAM" id="Phobius"/>
    </source>
</evidence>
<protein>
    <submittedName>
        <fullName evidence="10">Lipoprotein-releasing system transmembrane protein LolE</fullName>
    </submittedName>
</protein>
<dbReference type="InterPro" id="IPR025857">
    <property type="entry name" value="MacB_PCD"/>
</dbReference>
<dbReference type="Pfam" id="PF02687">
    <property type="entry name" value="FtsX"/>
    <property type="match status" value="1"/>
</dbReference>
<evidence type="ECO:0000313" key="11">
    <source>
        <dbReference type="Proteomes" id="UP000683507"/>
    </source>
</evidence>
<evidence type="ECO:0000256" key="3">
    <source>
        <dbReference type="ARBA" id="ARBA00022475"/>
    </source>
</evidence>
<dbReference type="Pfam" id="PF12704">
    <property type="entry name" value="MacB_PCD"/>
    <property type="match status" value="1"/>
</dbReference>
<proteinExistence type="inferred from homology"/>
<keyword evidence="6 7" id="KW-0472">Membrane</keyword>
<feature type="transmembrane region" description="Helical" evidence="7">
    <location>
        <begin position="287"/>
        <end position="308"/>
    </location>
</feature>
<comment type="similarity">
    <text evidence="2">Belongs to the ABC-4 integral membrane protein family. LolC/E subfamily.</text>
</comment>
<dbReference type="PANTHER" id="PTHR30489:SF0">
    <property type="entry name" value="LIPOPROTEIN-RELEASING SYSTEM TRANSMEMBRANE PROTEIN LOLE"/>
    <property type="match status" value="1"/>
</dbReference>
<feature type="domain" description="MacB-like periplasmic core" evidence="9">
    <location>
        <begin position="23"/>
        <end position="262"/>
    </location>
</feature>
<feature type="transmembrane region" description="Helical" evidence="7">
    <location>
        <begin position="23"/>
        <end position="44"/>
    </location>
</feature>
<dbReference type="GO" id="GO:0098797">
    <property type="term" value="C:plasma membrane protein complex"/>
    <property type="evidence" value="ECO:0007669"/>
    <property type="project" value="TreeGrafter"/>
</dbReference>
<dbReference type="PANTHER" id="PTHR30489">
    <property type="entry name" value="LIPOPROTEIN-RELEASING SYSTEM TRANSMEMBRANE PROTEIN LOLE"/>
    <property type="match status" value="1"/>
</dbReference>
<keyword evidence="11" id="KW-1185">Reference proteome</keyword>
<comment type="subcellular location">
    <subcellularLocation>
        <location evidence="1">Cell membrane</location>
        <topology evidence="1">Multi-pass membrane protein</topology>
    </subcellularLocation>
</comment>
<dbReference type="InterPro" id="IPR051447">
    <property type="entry name" value="Lipoprotein-release_system"/>
</dbReference>
<dbReference type="AlphaFoldDB" id="A0A916NBY4"/>
<dbReference type="GO" id="GO:0044874">
    <property type="term" value="P:lipoprotein localization to outer membrane"/>
    <property type="evidence" value="ECO:0007669"/>
    <property type="project" value="TreeGrafter"/>
</dbReference>
<evidence type="ECO:0000256" key="6">
    <source>
        <dbReference type="ARBA" id="ARBA00023136"/>
    </source>
</evidence>
<accession>A0A916NBY4</accession>
<gene>
    <name evidence="10" type="primary">lolE_1</name>
    <name evidence="10" type="ORF">CRYO30217_01761</name>
</gene>
<evidence type="ECO:0000256" key="4">
    <source>
        <dbReference type="ARBA" id="ARBA00022692"/>
    </source>
</evidence>
<evidence type="ECO:0000259" key="9">
    <source>
        <dbReference type="Pfam" id="PF12704"/>
    </source>
</evidence>
<dbReference type="KEGG" id="ptan:CRYO30217_01761"/>
<feature type="transmembrane region" description="Helical" evidence="7">
    <location>
        <begin position="336"/>
        <end position="362"/>
    </location>
</feature>
<dbReference type="EMBL" id="OU015584">
    <property type="protein sequence ID" value="CAG5081916.1"/>
    <property type="molecule type" value="Genomic_DNA"/>
</dbReference>
<evidence type="ECO:0000259" key="8">
    <source>
        <dbReference type="Pfam" id="PF02687"/>
    </source>
</evidence>
<reference evidence="10" key="1">
    <citation type="submission" date="2021-04" db="EMBL/GenBank/DDBJ databases">
        <authorList>
            <person name="Rodrigo-Torres L."/>
            <person name="Arahal R. D."/>
            <person name="Lucena T."/>
        </authorList>
    </citation>
    <scope>NUCLEOTIDE SEQUENCE</scope>
    <source>
        <strain evidence="10">AS29M-1</strain>
    </source>
</reference>
<evidence type="ECO:0000256" key="2">
    <source>
        <dbReference type="ARBA" id="ARBA00005236"/>
    </source>
</evidence>
<keyword evidence="5 7" id="KW-1133">Transmembrane helix</keyword>
<evidence type="ECO:0000256" key="1">
    <source>
        <dbReference type="ARBA" id="ARBA00004651"/>
    </source>
</evidence>
<name>A0A916NBY4_9FLAO</name>
<dbReference type="RefSeq" id="WP_258541948.1">
    <property type="nucleotide sequence ID" value="NZ_OU015584.1"/>
</dbReference>
<sequence>MKIDLFFILRISRVHLSSRLKQTIVAALGVTFGIGTYIILMSFMTGLNQILDDLILNRTPHVHLYNEASPSDYQPISIHDDFEEKVNFVSSIKPSSAPIKIKNALPMMDMLENDDQVVAVTPQFAAKVFYLGGSTQLNGMVRGIDIDKEVEFYNLDDYITAGDYHALKSGTNTIILGKGIAKKLSLELGDNITVSPGGGKQVSLKIIGLYESGMAEIDNSQSYANLATAQKIAGVTQDFITDLNIKLTDKDNAPAMAQYLAQQFDITATDIQTANAQFDTGTSIRNLISYAVSITLLIVAGFGIYNILNMFIYEKMDDIAILKATGFSGGDVQRIFIFQAMLIGLIGGILGLLLGFGVSYLISTVPFETDAIPNIKTYPVNFNPAFYVAGIVFAIISTFFAGYLPSRKAKNIDPVEIIRGK</sequence>
<keyword evidence="10" id="KW-0449">Lipoprotein</keyword>
<dbReference type="InterPro" id="IPR003838">
    <property type="entry name" value="ABC3_permease_C"/>
</dbReference>
<evidence type="ECO:0000313" key="10">
    <source>
        <dbReference type="EMBL" id="CAG5081916.1"/>
    </source>
</evidence>
<organism evidence="10 11">
    <name type="scientific">Parvicella tangerina</name>
    <dbReference type="NCBI Taxonomy" id="2829795"/>
    <lineage>
        <taxon>Bacteria</taxon>
        <taxon>Pseudomonadati</taxon>
        <taxon>Bacteroidota</taxon>
        <taxon>Flavobacteriia</taxon>
        <taxon>Flavobacteriales</taxon>
        <taxon>Parvicellaceae</taxon>
        <taxon>Parvicella</taxon>
    </lineage>
</organism>
<keyword evidence="3" id="KW-1003">Cell membrane</keyword>
<feature type="domain" description="ABC3 transporter permease C-terminal" evidence="8">
    <location>
        <begin position="291"/>
        <end position="414"/>
    </location>
</feature>
<dbReference type="Proteomes" id="UP000683507">
    <property type="component" value="Chromosome"/>
</dbReference>